<dbReference type="Proteomes" id="UP000221024">
    <property type="component" value="Unassembled WGS sequence"/>
</dbReference>
<comment type="caution">
    <text evidence="1">The sequence shown here is derived from an EMBL/GenBank/DDBJ whole genome shotgun (WGS) entry which is preliminary data.</text>
</comment>
<name>A0A2H3NQ38_9BACT</name>
<evidence type="ECO:0008006" key="3">
    <source>
        <dbReference type="Google" id="ProtNLM"/>
    </source>
</evidence>
<evidence type="ECO:0000313" key="1">
    <source>
        <dbReference type="EMBL" id="PEN09353.1"/>
    </source>
</evidence>
<proteinExistence type="predicted"/>
<reference evidence="1 2" key="1">
    <citation type="submission" date="2017-10" db="EMBL/GenBank/DDBJ databases">
        <title>Draft genome of Longimonas halophila.</title>
        <authorList>
            <person name="Goh K.M."/>
            <person name="Shamsir M.S."/>
            <person name="Lim S.W."/>
        </authorList>
    </citation>
    <scope>NUCLEOTIDE SEQUENCE [LARGE SCALE GENOMIC DNA]</scope>
    <source>
        <strain evidence="1 2">KCTC 42399</strain>
    </source>
</reference>
<evidence type="ECO:0000313" key="2">
    <source>
        <dbReference type="Proteomes" id="UP000221024"/>
    </source>
</evidence>
<gene>
    <name evidence="1" type="ORF">CRI93_01090</name>
</gene>
<keyword evidence="2" id="KW-1185">Reference proteome</keyword>
<dbReference type="AlphaFoldDB" id="A0A2H3NQ38"/>
<accession>A0A2H3NQ38</accession>
<dbReference type="EMBL" id="PDEP01000001">
    <property type="protein sequence ID" value="PEN09353.1"/>
    <property type="molecule type" value="Genomic_DNA"/>
</dbReference>
<sequence>MKLFYVDMRSTLIISLLLVFLGFGWLTPTRAYAQTQSVGAWDVEGSVGYFTPDLEDSNHGYLISVAAGRHLSTGFIVSGELGIGHTYERYRNDDEFFPGNRQYTTHYLFRLRFRYPVVTKERQQIGLNGGLMYRRYYENFQGRPIQGEYGGLLFGLQYTYDLRPLRVGLRLDTHLRYNDGLGGYIVTPFVALTMP</sequence>
<protein>
    <recommendedName>
        <fullName evidence="3">Outer membrane protein beta-barrel domain-containing protein</fullName>
    </recommendedName>
</protein>
<organism evidence="1 2">
    <name type="scientific">Longimonas halophila</name>
    <dbReference type="NCBI Taxonomy" id="1469170"/>
    <lineage>
        <taxon>Bacteria</taxon>
        <taxon>Pseudomonadati</taxon>
        <taxon>Rhodothermota</taxon>
        <taxon>Rhodothermia</taxon>
        <taxon>Rhodothermales</taxon>
        <taxon>Salisaetaceae</taxon>
        <taxon>Longimonas</taxon>
    </lineage>
</organism>